<reference evidence="2 3" key="1">
    <citation type="journal article" date="2018" name="Mol. Genet. Genomics">
        <title>The red deer Cervus elaphus genome CerEla1.0: sequencing, annotating, genes, and chromosomes.</title>
        <authorList>
            <person name="Bana N.A."/>
            <person name="Nyiri A."/>
            <person name="Nagy J."/>
            <person name="Frank K."/>
            <person name="Nagy T."/>
            <person name="Steger V."/>
            <person name="Schiller M."/>
            <person name="Lakatos P."/>
            <person name="Sugar L."/>
            <person name="Horn P."/>
            <person name="Barta E."/>
            <person name="Orosz L."/>
        </authorList>
    </citation>
    <scope>NUCLEOTIDE SEQUENCE [LARGE SCALE GENOMIC DNA]</scope>
    <source>
        <strain evidence="2">Hungarian</strain>
    </source>
</reference>
<protein>
    <submittedName>
        <fullName evidence="2">Uncharacterized protein</fullName>
    </submittedName>
</protein>
<feature type="region of interest" description="Disordered" evidence="1">
    <location>
        <begin position="1"/>
        <end position="71"/>
    </location>
</feature>
<evidence type="ECO:0000256" key="1">
    <source>
        <dbReference type="SAM" id="MobiDB-lite"/>
    </source>
</evidence>
<dbReference type="AlphaFoldDB" id="A0A212CDT9"/>
<dbReference type="Proteomes" id="UP000242450">
    <property type="component" value="Chromosome 21"/>
</dbReference>
<dbReference type="EMBL" id="MKHE01000021">
    <property type="protein sequence ID" value="OWK04145.1"/>
    <property type="molecule type" value="Genomic_DNA"/>
</dbReference>
<evidence type="ECO:0000313" key="2">
    <source>
        <dbReference type="EMBL" id="OWK04145.1"/>
    </source>
</evidence>
<feature type="non-terminal residue" evidence="2">
    <location>
        <position position="93"/>
    </location>
</feature>
<keyword evidence="3" id="KW-1185">Reference proteome</keyword>
<name>A0A212CDT9_CEREH</name>
<evidence type="ECO:0000313" key="3">
    <source>
        <dbReference type="Proteomes" id="UP000242450"/>
    </source>
</evidence>
<organism evidence="2 3">
    <name type="scientific">Cervus elaphus hippelaphus</name>
    <name type="common">European red deer</name>
    <dbReference type="NCBI Taxonomy" id="46360"/>
    <lineage>
        <taxon>Eukaryota</taxon>
        <taxon>Metazoa</taxon>
        <taxon>Chordata</taxon>
        <taxon>Craniata</taxon>
        <taxon>Vertebrata</taxon>
        <taxon>Euteleostomi</taxon>
        <taxon>Mammalia</taxon>
        <taxon>Eutheria</taxon>
        <taxon>Laurasiatheria</taxon>
        <taxon>Artiodactyla</taxon>
        <taxon>Ruminantia</taxon>
        <taxon>Pecora</taxon>
        <taxon>Cervidae</taxon>
        <taxon>Cervinae</taxon>
        <taxon>Cervus</taxon>
    </lineage>
</organism>
<proteinExistence type="predicted"/>
<comment type="caution">
    <text evidence="2">The sequence shown here is derived from an EMBL/GenBank/DDBJ whole genome shotgun (WGS) entry which is preliminary data.</text>
</comment>
<gene>
    <name evidence="2" type="ORF">Celaphus_00016124</name>
</gene>
<sequence>MAAHLGTVSLPHPVPHTPHLNPFADKAWGDPATGSGLAKGLPGPQGQRWSPARECPDPRGRDGGSQQGQLVAGWAVLQGQLSLLSSLRPSPAP</sequence>
<accession>A0A212CDT9</accession>